<evidence type="ECO:0000313" key="3">
    <source>
        <dbReference type="Proteomes" id="UP000298416"/>
    </source>
</evidence>
<name>A0A8X8WG52_SALSN</name>
<proteinExistence type="predicted"/>
<feature type="compositionally biased region" description="Pro residues" evidence="1">
    <location>
        <begin position="82"/>
        <end position="91"/>
    </location>
</feature>
<gene>
    <name evidence="2" type="ORF">SASPL_147716</name>
</gene>
<comment type="caution">
    <text evidence="2">The sequence shown here is derived from an EMBL/GenBank/DDBJ whole genome shotgun (WGS) entry which is preliminary data.</text>
</comment>
<accession>A0A8X8WG52</accession>
<reference evidence="2" key="1">
    <citation type="submission" date="2018-01" db="EMBL/GenBank/DDBJ databases">
        <authorList>
            <person name="Mao J.F."/>
        </authorList>
    </citation>
    <scope>NUCLEOTIDE SEQUENCE</scope>
    <source>
        <strain evidence="2">Huo1</strain>
        <tissue evidence="2">Leaf</tissue>
    </source>
</reference>
<feature type="region of interest" description="Disordered" evidence="1">
    <location>
        <begin position="79"/>
        <end position="101"/>
    </location>
</feature>
<dbReference type="PANTHER" id="PTHR35114">
    <property type="entry name" value="CYTOCHROME OXIDASE COMPLEX ASSEMBLY PROTEIN"/>
    <property type="match status" value="1"/>
</dbReference>
<sequence>MKGARVQIDSDLGLSHMTRLEKREGHEDSGGREVAMVYIEEANPISIFYPLQLKTQSRKSSQAITMAGRRVLSVLKNRPAAAKPPPEPAPQPSAAADEGRSKSWGRRIVSGALLCLTGGVALSALDDLVIYQGCSRFLSFSLKAMEKASKNKAIIDAIGEPIVRGPWYNASLAVAHKRHSLSCTFPVSGPQGSGIFQLKAVCNEDQGLFSILRARDWEILIMEALLHVPGNDEKERTFRINVSDDPPLECKSCVATCPSTPTPQPPPIAHQNQS</sequence>
<evidence type="ECO:0000313" key="2">
    <source>
        <dbReference type="EMBL" id="KAG6393474.1"/>
    </source>
</evidence>
<reference evidence="2" key="2">
    <citation type="submission" date="2020-08" db="EMBL/GenBank/DDBJ databases">
        <title>Plant Genome Project.</title>
        <authorList>
            <person name="Zhang R.-G."/>
        </authorList>
    </citation>
    <scope>NUCLEOTIDE SEQUENCE</scope>
    <source>
        <strain evidence="2">Huo1</strain>
        <tissue evidence="2">Leaf</tissue>
    </source>
</reference>
<keyword evidence="3" id="KW-1185">Reference proteome</keyword>
<dbReference type="EMBL" id="PNBA02000018">
    <property type="protein sequence ID" value="KAG6393474.1"/>
    <property type="molecule type" value="Genomic_DNA"/>
</dbReference>
<evidence type="ECO:0000256" key="1">
    <source>
        <dbReference type="SAM" id="MobiDB-lite"/>
    </source>
</evidence>
<dbReference type="AlphaFoldDB" id="A0A8X8WG52"/>
<organism evidence="2">
    <name type="scientific">Salvia splendens</name>
    <name type="common">Scarlet sage</name>
    <dbReference type="NCBI Taxonomy" id="180675"/>
    <lineage>
        <taxon>Eukaryota</taxon>
        <taxon>Viridiplantae</taxon>
        <taxon>Streptophyta</taxon>
        <taxon>Embryophyta</taxon>
        <taxon>Tracheophyta</taxon>
        <taxon>Spermatophyta</taxon>
        <taxon>Magnoliopsida</taxon>
        <taxon>eudicotyledons</taxon>
        <taxon>Gunneridae</taxon>
        <taxon>Pentapetalae</taxon>
        <taxon>asterids</taxon>
        <taxon>lamiids</taxon>
        <taxon>Lamiales</taxon>
        <taxon>Lamiaceae</taxon>
        <taxon>Nepetoideae</taxon>
        <taxon>Mentheae</taxon>
        <taxon>Salviinae</taxon>
        <taxon>Salvia</taxon>
        <taxon>Salvia subgen. Calosphace</taxon>
        <taxon>core Calosphace</taxon>
    </lineage>
</organism>
<dbReference type="Proteomes" id="UP000298416">
    <property type="component" value="Unassembled WGS sequence"/>
</dbReference>
<protein>
    <submittedName>
        <fullName evidence="2">Uncharacterized protein</fullName>
    </submittedName>
</protein>
<dbReference type="PANTHER" id="PTHR35114:SF1">
    <property type="entry name" value="CYTOCHROME OXIDASE COMPLEX ASSEMBLY PROTEIN"/>
    <property type="match status" value="1"/>
</dbReference>